<dbReference type="InterPro" id="IPR014284">
    <property type="entry name" value="RNA_pol_sigma-70_dom"/>
</dbReference>
<dbReference type="GO" id="GO:0016987">
    <property type="term" value="F:sigma factor activity"/>
    <property type="evidence" value="ECO:0007669"/>
    <property type="project" value="UniProtKB-KW"/>
</dbReference>
<keyword evidence="3" id="KW-0731">Sigma factor</keyword>
<feature type="domain" description="RNA polymerase sigma factor 70 region 4 type 2" evidence="7">
    <location>
        <begin position="119"/>
        <end position="171"/>
    </location>
</feature>
<evidence type="ECO:0000256" key="5">
    <source>
        <dbReference type="ARBA" id="ARBA00023163"/>
    </source>
</evidence>
<dbReference type="InterPro" id="IPR007627">
    <property type="entry name" value="RNA_pol_sigma70_r2"/>
</dbReference>
<dbReference type="GO" id="GO:0006352">
    <property type="term" value="P:DNA-templated transcription initiation"/>
    <property type="evidence" value="ECO:0007669"/>
    <property type="project" value="InterPro"/>
</dbReference>
<dbReference type="Gene3D" id="1.10.10.10">
    <property type="entry name" value="Winged helix-like DNA-binding domain superfamily/Winged helix DNA-binding domain"/>
    <property type="match status" value="1"/>
</dbReference>
<keyword evidence="4" id="KW-0238">DNA-binding</keyword>
<dbReference type="SUPFAM" id="SSF88659">
    <property type="entry name" value="Sigma3 and sigma4 domains of RNA polymerase sigma factors"/>
    <property type="match status" value="1"/>
</dbReference>
<dbReference type="PANTHER" id="PTHR43133">
    <property type="entry name" value="RNA POLYMERASE ECF-TYPE SIGMA FACTO"/>
    <property type="match status" value="1"/>
</dbReference>
<dbReference type="GO" id="GO:0003677">
    <property type="term" value="F:DNA binding"/>
    <property type="evidence" value="ECO:0007669"/>
    <property type="project" value="UniProtKB-KW"/>
</dbReference>
<feature type="domain" description="RNA polymerase sigma-70 region 2" evidence="6">
    <location>
        <begin position="24"/>
        <end position="89"/>
    </location>
</feature>
<dbReference type="InterPro" id="IPR013324">
    <property type="entry name" value="RNA_pol_sigma_r3/r4-like"/>
</dbReference>
<dbReference type="InterPro" id="IPR013249">
    <property type="entry name" value="RNA_pol_sigma70_r4_t2"/>
</dbReference>
<comment type="caution">
    <text evidence="8">The sequence shown here is derived from an EMBL/GenBank/DDBJ whole genome shotgun (WGS) entry which is preliminary data.</text>
</comment>
<dbReference type="Pfam" id="PF04542">
    <property type="entry name" value="Sigma70_r2"/>
    <property type="match status" value="1"/>
</dbReference>
<reference evidence="8" key="2">
    <citation type="journal article" date="2021" name="PeerJ">
        <title>Extensive microbial diversity within the chicken gut microbiome revealed by metagenomics and culture.</title>
        <authorList>
            <person name="Gilroy R."/>
            <person name="Ravi A."/>
            <person name="Getino M."/>
            <person name="Pursley I."/>
            <person name="Horton D.L."/>
            <person name="Alikhan N.F."/>
            <person name="Baker D."/>
            <person name="Gharbi K."/>
            <person name="Hall N."/>
            <person name="Watson M."/>
            <person name="Adriaenssens E.M."/>
            <person name="Foster-Nyarko E."/>
            <person name="Jarju S."/>
            <person name="Secka A."/>
            <person name="Antonio M."/>
            <person name="Oren A."/>
            <person name="Chaudhuri R.R."/>
            <person name="La Ragione R."/>
            <person name="Hildebrand F."/>
            <person name="Pallen M.J."/>
        </authorList>
    </citation>
    <scope>NUCLEOTIDE SEQUENCE</scope>
    <source>
        <strain evidence="8">ChiGjej1B1-1684</strain>
    </source>
</reference>
<dbReference type="Pfam" id="PF08281">
    <property type="entry name" value="Sigma70_r4_2"/>
    <property type="match status" value="1"/>
</dbReference>
<dbReference type="Proteomes" id="UP000824118">
    <property type="component" value="Unassembled WGS sequence"/>
</dbReference>
<gene>
    <name evidence="8" type="ORF">IAD22_06150</name>
</gene>
<evidence type="ECO:0000313" key="9">
    <source>
        <dbReference type="Proteomes" id="UP000824118"/>
    </source>
</evidence>
<dbReference type="NCBIfam" id="TIGR02937">
    <property type="entry name" value="sigma70-ECF"/>
    <property type="match status" value="1"/>
</dbReference>
<dbReference type="InterPro" id="IPR036388">
    <property type="entry name" value="WH-like_DNA-bd_sf"/>
</dbReference>
<keyword evidence="5" id="KW-0804">Transcription</keyword>
<accession>A0A9D1LYY5</accession>
<evidence type="ECO:0000256" key="1">
    <source>
        <dbReference type="ARBA" id="ARBA00010641"/>
    </source>
</evidence>
<dbReference type="CDD" id="cd06171">
    <property type="entry name" value="Sigma70_r4"/>
    <property type="match status" value="1"/>
</dbReference>
<evidence type="ECO:0000259" key="6">
    <source>
        <dbReference type="Pfam" id="PF04542"/>
    </source>
</evidence>
<evidence type="ECO:0000256" key="4">
    <source>
        <dbReference type="ARBA" id="ARBA00023125"/>
    </source>
</evidence>
<dbReference type="Gene3D" id="1.10.1740.10">
    <property type="match status" value="1"/>
</dbReference>
<dbReference type="InterPro" id="IPR039425">
    <property type="entry name" value="RNA_pol_sigma-70-like"/>
</dbReference>
<comment type="similarity">
    <text evidence="1">Belongs to the sigma-70 factor family. ECF subfamily.</text>
</comment>
<protein>
    <submittedName>
        <fullName evidence="8">RNA polymerase sigma factor</fullName>
    </submittedName>
</protein>
<dbReference type="InterPro" id="IPR013325">
    <property type="entry name" value="RNA_pol_sigma_r2"/>
</dbReference>
<proteinExistence type="inferred from homology"/>
<dbReference type="AlphaFoldDB" id="A0A9D1LYY5"/>
<dbReference type="PANTHER" id="PTHR43133:SF8">
    <property type="entry name" value="RNA POLYMERASE SIGMA FACTOR HI_1459-RELATED"/>
    <property type="match status" value="1"/>
</dbReference>
<keyword evidence="2" id="KW-0805">Transcription regulation</keyword>
<dbReference type="SUPFAM" id="SSF88946">
    <property type="entry name" value="Sigma2 domain of RNA polymerase sigma factors"/>
    <property type="match status" value="1"/>
</dbReference>
<evidence type="ECO:0000256" key="2">
    <source>
        <dbReference type="ARBA" id="ARBA00023015"/>
    </source>
</evidence>
<evidence type="ECO:0000259" key="7">
    <source>
        <dbReference type="Pfam" id="PF08281"/>
    </source>
</evidence>
<name>A0A9D1LYY5_9FIRM</name>
<sequence>MDNGESSCRRFLQGDKSAFDDILKEYRQSLTFFIYRYVKDYDEAEDIAIDVFVEFLAHPKKYNFKTSLKTYLFMIGRSRALDFLRRSKKHRKADIEELDKTADNSGSLWEEFIKGERSRALNEAISGLPEDMKIAVHLVYFEGLSYEETGKVMKKSRKQIDNLLYRAKGKLKIALSEKGVEL</sequence>
<organism evidence="8 9">
    <name type="scientific">Candidatus Limousia pullorum</name>
    <dbReference type="NCBI Taxonomy" id="2840860"/>
    <lineage>
        <taxon>Bacteria</taxon>
        <taxon>Bacillati</taxon>
        <taxon>Bacillota</taxon>
        <taxon>Clostridia</taxon>
        <taxon>Eubacteriales</taxon>
        <taxon>Oscillospiraceae</taxon>
        <taxon>Oscillospiraceae incertae sedis</taxon>
        <taxon>Candidatus Limousia</taxon>
    </lineage>
</organism>
<reference evidence="8" key="1">
    <citation type="submission" date="2020-10" db="EMBL/GenBank/DDBJ databases">
        <authorList>
            <person name="Gilroy R."/>
        </authorList>
    </citation>
    <scope>NUCLEOTIDE SEQUENCE</scope>
    <source>
        <strain evidence="8">ChiGjej1B1-1684</strain>
    </source>
</reference>
<evidence type="ECO:0000256" key="3">
    <source>
        <dbReference type="ARBA" id="ARBA00023082"/>
    </source>
</evidence>
<evidence type="ECO:0000313" key="8">
    <source>
        <dbReference type="EMBL" id="HIU50577.1"/>
    </source>
</evidence>
<dbReference type="EMBL" id="DVNG01000089">
    <property type="protein sequence ID" value="HIU50577.1"/>
    <property type="molecule type" value="Genomic_DNA"/>
</dbReference>